<keyword evidence="2" id="KW-1133">Transmembrane helix</keyword>
<evidence type="ECO:0000313" key="3">
    <source>
        <dbReference type="EMBL" id="RVW18213.1"/>
    </source>
</evidence>
<evidence type="ECO:0000313" key="4">
    <source>
        <dbReference type="Proteomes" id="UP000288805"/>
    </source>
</evidence>
<dbReference type="EMBL" id="QGNW01002544">
    <property type="protein sequence ID" value="RVW18213.1"/>
    <property type="molecule type" value="Genomic_DNA"/>
</dbReference>
<evidence type="ECO:0000256" key="1">
    <source>
        <dbReference type="SAM" id="MobiDB-lite"/>
    </source>
</evidence>
<gene>
    <name evidence="3" type="ORF">CK203_106139</name>
</gene>
<organism evidence="3 4">
    <name type="scientific">Vitis vinifera</name>
    <name type="common">Grape</name>
    <dbReference type="NCBI Taxonomy" id="29760"/>
    <lineage>
        <taxon>Eukaryota</taxon>
        <taxon>Viridiplantae</taxon>
        <taxon>Streptophyta</taxon>
        <taxon>Embryophyta</taxon>
        <taxon>Tracheophyta</taxon>
        <taxon>Spermatophyta</taxon>
        <taxon>Magnoliopsida</taxon>
        <taxon>eudicotyledons</taxon>
        <taxon>Gunneridae</taxon>
        <taxon>Pentapetalae</taxon>
        <taxon>rosids</taxon>
        <taxon>Vitales</taxon>
        <taxon>Vitaceae</taxon>
        <taxon>Viteae</taxon>
        <taxon>Vitis</taxon>
    </lineage>
</organism>
<accession>A0A438C4N2</accession>
<name>A0A438C4N2_VITVI</name>
<reference evidence="3 4" key="1">
    <citation type="journal article" date="2018" name="PLoS Genet.">
        <title>Population sequencing reveals clonal diversity and ancestral inbreeding in the grapevine cultivar Chardonnay.</title>
        <authorList>
            <person name="Roach M.J."/>
            <person name="Johnson D.L."/>
            <person name="Bohlmann J."/>
            <person name="van Vuuren H.J."/>
            <person name="Jones S.J."/>
            <person name="Pretorius I.S."/>
            <person name="Schmidt S.A."/>
            <person name="Borneman A.R."/>
        </authorList>
    </citation>
    <scope>NUCLEOTIDE SEQUENCE [LARGE SCALE GENOMIC DNA]</scope>
    <source>
        <strain evidence="4">cv. Chardonnay</strain>
        <tissue evidence="3">Leaf</tissue>
    </source>
</reference>
<dbReference type="AlphaFoldDB" id="A0A438C4N2"/>
<keyword evidence="2" id="KW-0472">Membrane</keyword>
<dbReference type="Proteomes" id="UP000288805">
    <property type="component" value="Unassembled WGS sequence"/>
</dbReference>
<comment type="caution">
    <text evidence="3">The sequence shown here is derived from an EMBL/GenBank/DDBJ whole genome shotgun (WGS) entry which is preliminary data.</text>
</comment>
<dbReference type="PANTHER" id="PTHR32108">
    <property type="entry name" value="DNA-DIRECTED RNA POLYMERASE SUBUNIT ALPHA"/>
    <property type="match status" value="1"/>
</dbReference>
<protein>
    <submittedName>
        <fullName evidence="3">Uncharacterized protein</fullName>
    </submittedName>
</protein>
<evidence type="ECO:0000256" key="2">
    <source>
        <dbReference type="SAM" id="Phobius"/>
    </source>
</evidence>
<feature type="region of interest" description="Disordered" evidence="1">
    <location>
        <begin position="202"/>
        <end position="236"/>
    </location>
</feature>
<proteinExistence type="predicted"/>
<keyword evidence="2" id="KW-0812">Transmembrane</keyword>
<sequence>MWVHLWTFRATLVTIGFGYPFLSFLLVASDQSDQRSYQRDMDSQVVTIDQFTAAMASIQEAIANLGQRIDGQQTQQVPVQEDTQFDTTVPPPPPHIQPATQTVPFTLHSQTEVTPPPAIVPTPISEDPHTRMDRLEQKLRQMRTLEGGITWEDFDGTPMASLLAKFRMPEIERYTGIGCPRIHLRLYSTALYGIEDGIARGLWSESSPTDSKGKKLSGRQRSGNVGAISSAGMRPPRHYQTVGQTLGPMTPTYLHPDSQPVFAAHDTERPPAPYTRPRAPQTTTYVQRPPRQFAQLGMPLSRAFQKLTEGGLLIPLASRPLPQPIPPRFRMDLHCSYHQGPGHDTDHCTALRHAIQDLIDQGLVNLGQPSVTTNPLPAHSTHAAPPSPGDIHHMDLIEDDNIHMLSWDDGLPELIVLHDSYEIDGVSVIVTRSGRIAQPPPPAVRPFEGAASHEEIRGRDYHHSREIDSYDDGRRATCIVFSDDDLPLQGSDHILVLLLRQSRCYDSTKREVMGTLMIDFQIGPATFSTLFQIHRAGAIPSSLHQKVKFIHDGQIITVRSTRDILSFLSQYFRSITGPSEFIAAIDHDTTFGLGFIPTEADYRYMARLRKERVRARLSHTPFDYPIRPYRMSLAYYFVRGSETSPRLEEIDSVVHTDRETDLQHLFHQLQLGDGAPDTSLPTTITPTSPDRASMLSLCFPEEITSDGVIVDPTEKIDGVVPHDEYRDEMDMMTDLLPSRVF</sequence>
<feature type="transmembrane region" description="Helical" evidence="2">
    <location>
        <begin position="6"/>
        <end position="28"/>
    </location>
</feature>